<protein>
    <submittedName>
        <fullName evidence="1">Uncharacterized protein</fullName>
    </submittedName>
</protein>
<name>A0A0F8YSI0_9ZZZZ</name>
<organism evidence="1">
    <name type="scientific">marine sediment metagenome</name>
    <dbReference type="NCBI Taxonomy" id="412755"/>
    <lineage>
        <taxon>unclassified sequences</taxon>
        <taxon>metagenomes</taxon>
        <taxon>ecological metagenomes</taxon>
    </lineage>
</organism>
<accession>A0A0F8YSI0</accession>
<reference evidence="1" key="1">
    <citation type="journal article" date="2015" name="Nature">
        <title>Complex archaea that bridge the gap between prokaryotes and eukaryotes.</title>
        <authorList>
            <person name="Spang A."/>
            <person name="Saw J.H."/>
            <person name="Jorgensen S.L."/>
            <person name="Zaremba-Niedzwiedzka K."/>
            <person name="Martijn J."/>
            <person name="Lind A.E."/>
            <person name="van Eijk R."/>
            <person name="Schleper C."/>
            <person name="Guy L."/>
            <person name="Ettema T.J."/>
        </authorList>
    </citation>
    <scope>NUCLEOTIDE SEQUENCE</scope>
</reference>
<gene>
    <name evidence="1" type="ORF">LCGC14_2860410</name>
</gene>
<evidence type="ECO:0000313" key="1">
    <source>
        <dbReference type="EMBL" id="KKK76760.1"/>
    </source>
</evidence>
<comment type="caution">
    <text evidence="1">The sequence shown here is derived from an EMBL/GenBank/DDBJ whole genome shotgun (WGS) entry which is preliminary data.</text>
</comment>
<dbReference type="EMBL" id="LAZR01055266">
    <property type="protein sequence ID" value="KKK76760.1"/>
    <property type="molecule type" value="Genomic_DNA"/>
</dbReference>
<sequence>MDTKVYVIDDKTVLRNGTLYTSDGRYLYSINENEIRLLGKLGEIIEVNE</sequence>
<dbReference type="AlphaFoldDB" id="A0A0F8YSI0"/>
<proteinExistence type="predicted"/>